<dbReference type="Proteomes" id="UP000323994">
    <property type="component" value="Unassembled WGS sequence"/>
</dbReference>
<sequence length="148" mass="16553">MSVLPDFTLPELQFVRLFQNCIKAVRIWLVATSGFALFSCDNYRPAEPPVIQYVKIANVHRDTVVAIPNEKSAVTARIAFTETLSDTAIVRISPDTAFSQHGSVFLLPITNPTLMYISGLSGDSLFLQYQPYKRPISGNLTIEIEFQK</sequence>
<dbReference type="AlphaFoldDB" id="A0A5M8Q9R7"/>
<dbReference type="OrthoDB" id="960677at2"/>
<accession>A0A5M8Q9R7</accession>
<evidence type="ECO:0000313" key="1">
    <source>
        <dbReference type="EMBL" id="KAA6432727.1"/>
    </source>
</evidence>
<protein>
    <submittedName>
        <fullName evidence="1">Uncharacterized protein</fullName>
    </submittedName>
</protein>
<keyword evidence="2" id="KW-1185">Reference proteome</keyword>
<dbReference type="RefSeq" id="WP_139014457.1">
    <property type="nucleotide sequence ID" value="NZ_VBSN01000071.1"/>
</dbReference>
<comment type="caution">
    <text evidence="1">The sequence shown here is derived from an EMBL/GenBank/DDBJ whole genome shotgun (WGS) entry which is preliminary data.</text>
</comment>
<gene>
    <name evidence="1" type="ORF">FEM33_23700</name>
</gene>
<organism evidence="1 2">
    <name type="scientific">Dyadobacter flavalbus</name>
    <dbReference type="NCBI Taxonomy" id="2579942"/>
    <lineage>
        <taxon>Bacteria</taxon>
        <taxon>Pseudomonadati</taxon>
        <taxon>Bacteroidota</taxon>
        <taxon>Cytophagia</taxon>
        <taxon>Cytophagales</taxon>
        <taxon>Spirosomataceae</taxon>
        <taxon>Dyadobacter</taxon>
    </lineage>
</organism>
<proteinExistence type="predicted"/>
<dbReference type="EMBL" id="VBSN01000071">
    <property type="protein sequence ID" value="KAA6432727.1"/>
    <property type="molecule type" value="Genomic_DNA"/>
</dbReference>
<reference evidence="1 2" key="1">
    <citation type="submission" date="2019-05" db="EMBL/GenBank/DDBJ databases">
        <authorList>
            <person name="Qu J.-H."/>
        </authorList>
    </citation>
    <scope>NUCLEOTIDE SEQUENCE [LARGE SCALE GENOMIC DNA]</scope>
    <source>
        <strain evidence="1 2">NS28</strain>
    </source>
</reference>
<name>A0A5M8Q9R7_9BACT</name>
<evidence type="ECO:0000313" key="2">
    <source>
        <dbReference type="Proteomes" id="UP000323994"/>
    </source>
</evidence>